<keyword evidence="1" id="KW-0175">Coiled coil</keyword>
<feature type="region of interest" description="Disordered" evidence="2">
    <location>
        <begin position="149"/>
        <end position="199"/>
    </location>
</feature>
<feature type="coiled-coil region" evidence="1">
    <location>
        <begin position="2080"/>
        <end position="2149"/>
    </location>
</feature>
<sequence length="3054" mass="335123">MLGLPRTSYRWQQPSSNSLVGTITLPNNNTSSELLEPSSSPPHIKRSLCPPSSLDLQLGMNAEGDFISPFMSPKNLPAGTLLKTVFLEDEPQQTRKSADHEGISSNSTSSDTSSPHASAQDAHISMPAAPEIVTAQSAPMVWGIQPSSQSLKDSVSAQSVRSTGVTSTNKRRGITTNLTGSALKPQRGGPPSPERSANVAAEAGWKMERSILLSRIEGLEAQLLQVQDTAEVVTLQQQKPPHQLHQLHQLGQGPELLPSPVHSEGILSPSRHPTPPASTGLLAGGRRDSLEDLQLEVQLLRVSCQKEEALVLELQEQLRRAKNLQVIHEEQMLQVKDLQLQLSAAQSLLHVTTSKAATSVELPQGTEEEQLLVAGREAKDGEDKVVKEVYQLKDQLGRAQEWAKELYTQVNTLTAELKAHKPNHAPSDIEESERASMAQNIQELQMALQQQVELCAQQSKLIDDLRQQQTAADVSVTNRAEHPAVPQTQNDPGSTAQMYEQLARAQEWASDLFEEVQGLRTVLLMHPAPTGFPLPRMASDLSNESVMPAMPAEGVSESYQAGEALPQQYMSGSQQASEAGGIVVNKALDTGSAKNEKLTSASLTTQLLSKEEELLQLYEQYKARDAKVRLQSNQLLALNDQLSLLQDKVEFQYQHLLTQQQQLIAYRSSGHEAMRGSSSRQEAVQEVEAALQLEQLKSLQHASQSQCQDLHAEREELRLKLEEQSHRSEPLVLASVPLPSHHGAEYSAAAAHTLSPDQDDVGYDVALPVTSHPDGHYKELQHQVQLQQALNKQQEHRIKELQQQLEDAQAAMANAVQDEEKAPPTSVLQLKHLDLPSEMRLRDQLARAQQWCSELYNEVQSLKAVLPGEVAHEQVPSRVILDADLKLSSTVYPESTSLQELELESPRQTSPSWRTIHQVNELETQLERAREWALELYSNLQEREASLAEVLELRSQDITRLQHAEEDAKEQVQRMKLVTQEKEAEVQFLNNGVNALKSKLDELTIFSLPVQLTTSLDPSSISPSLGGKHVLRGAGCSPHDVQANDLEAPVPVVHQEAARVLSNPQQTVLNENLEQQIVMLRRELLQVRAETSRPDDVIVAMQQQREAHHEEFTQLQERLSKAQDWATDLFEEVKTLKMELASCKSSRAVSFKKSVSWKDVSEPGTAVEDESPKVSLEGSGRSPPLQPTEPIIRTGRASVGGSAAAAAAKSSFPGGDAFLIDTIHSLQAELEMGKAQLSRAQVWASELFTQLQAAMLRASLTPVKIEVDRQEDLFDVAASASHLTCSAPEGTAEHPAEFLPNERISQLHMQLQTKEEELLQLYEQYKTRDAKVRLQSDQLLALNDQLSLLQDKVEFQYQHLLTQQQQLIAYRSSGHEAMRGCSSRQEAVQEVEAALQMEQLKSLLHASQSQCQDLQAEREELRLKLEELIRHNNTSHHEASRACPTSVSAVIASTVHTVTSVPTFLPVPTSHRGNITSPSVTLLPDSHYKALQQQPDECQAEMSPAIQEKEQVPQSFVQLQNLHPPSEMGLHDQLVRAQQWCSELYNEVQSLKALQLGKAAEGTSTDSLVNTLSPKQLLTSINSPCQHASHLSNAPEAPESHACCLASEEMADMPGIVPEVQALQARVRALEDQLEKAREWAGELFSTVKVKEASLSGLNQQLISVTEQLRHWQRVSDISTVRTNSNGDISPRDNATIDAALVSQTSVLEDPGITDGYLVACSSFNLDHNASFSKQATTGAAEAAVLTADLSSHPLKGSRPSFHNSDSMMSATSQRSSSLRSDSSNTLLHLRVGELRELQDERDSAAARVLELTELLQVSEDLAADAHRTAAEVSSAEQSLLKKRIQELESEIQDVKATSNEVLLKRVQSQEHLLETGDSFQIMSAELEAVRKQLAAEDELLKQVRKELQSEDRHLVLLKEQLRVEEEQLKEAQQGLKAEEDRLYLVKKQLKDEAEQLVLVRQELQAEDQRLSKLKYQFEAEAGQLSLARQELQAEYQRLSKLKDQLRSESEQLSLARQELQVEDQRLCLLKDELKAEDERLQMAKQELWSEDASLKEIRQELQAEDQQLLLNKAQVQVQCRQLEGLQSEIESKLDELRQRNDSILLASRQDIMTQSINEERLKAEVSRAEKAEEQAAQLRLKVQEMSKALEITCKNFESVQEDADRKCHDLEAVNSQAIKTASDRVAATESALAQALREVEYSNQDAAAARLELRQVEAEAEAEKREVRAAIQHAAAAAAALAETTRTEVLQHSPASPGTISAAAAASSTTTSGQGLLGLVAARAEVIDLRSQVAVLQSELRAAREEARQAARSGYSPGTAGGSSNVSQGSSFATGFTNPIQTRGERTGISGAMPTANSHVHHDPLGGGNVVTSMEQQVRVLEQELSAARLQVKISRDAELLAKRFLEEVRRVADTQALQAVKEAERRAEGGKAAADINLERKIAAMKLEAINSLQEALNASTSALQTDLEALREEAAAARKEVGDIRLSLLTANAKSDSYRAEAAAARKEAGDLRLSLLTANAKSDSYRAEAAAARKEAEKLAVLLSNTASEREEANAEVLSLQMEAESSVALMLHIRSEIEKILSEDVVLMEAAGPHLVDSPADSVSPPELRHLADITASLEVGISEILDKVSGWSSLKSRLVVVEEELRSKNVQVAAEQAVRDSLRAELRSVRAELIHLKGGSLQEYHACKEVKGRSSSAASSSTDVVGGNSAEEERGGAQHSQRDVVVAPFESMAGLNLDGDRLHESEMQKEDAQQSLQYAEATEKLGRLLKLVSASEVHLRNAAEARCSLAVQVRRGEGGTVGTTSKQRAVSSPAPERKQREASLVPRGSMAPYIRVEELVQAAKEAETALLQAARAAGDAAVSESRVSSGLSNMVSQLEVHVSSILQLSLAAQQELQKQQCQGRSSTEHVQQQEQKQQLWGPQGSWEIISSHFSRDASSVGRGQPKATMQYSTAGSSSQPYKTPAWSIRAGALVSLGSPGGGDPSTPAKGKESRWTSETYYRERGEEHSNSTRHDFGSATVFVESPFSTPSGTTPLSALHSARVFTAK</sequence>
<protein>
    <submittedName>
        <fullName evidence="3">Uncharacterized protein</fullName>
    </submittedName>
</protein>
<feature type="region of interest" description="Disordered" evidence="2">
    <location>
        <begin position="91"/>
        <end position="121"/>
    </location>
</feature>
<gene>
    <name evidence="3" type="ORF">CEUSTIGMA_g10108.t1</name>
</gene>
<dbReference type="Proteomes" id="UP000232323">
    <property type="component" value="Unassembled WGS sequence"/>
</dbReference>
<feature type="region of interest" description="Disordered" evidence="2">
    <location>
        <begin position="1752"/>
        <end position="1782"/>
    </location>
</feature>
<name>A0A250XIE4_9CHLO</name>
<feature type="coiled-coil region" evidence="1">
    <location>
        <begin position="1397"/>
        <end position="1431"/>
    </location>
</feature>
<feature type="region of interest" description="Disordered" evidence="2">
    <location>
        <begin position="2981"/>
        <end position="3001"/>
    </location>
</feature>
<feature type="compositionally biased region" description="Polar residues" evidence="2">
    <location>
        <begin position="9"/>
        <end position="30"/>
    </location>
</feature>
<feature type="region of interest" description="Disordered" evidence="2">
    <location>
        <begin position="2940"/>
        <end position="2968"/>
    </location>
</feature>
<dbReference type="PANTHER" id="PTHR45615">
    <property type="entry name" value="MYOSIN HEAVY CHAIN, NON-MUSCLE"/>
    <property type="match status" value="1"/>
</dbReference>
<evidence type="ECO:0000256" key="2">
    <source>
        <dbReference type="SAM" id="MobiDB-lite"/>
    </source>
</evidence>
<evidence type="ECO:0000313" key="4">
    <source>
        <dbReference type="Proteomes" id="UP000232323"/>
    </source>
</evidence>
<feature type="coiled-coil region" evidence="1">
    <location>
        <begin position="2456"/>
        <end position="2490"/>
    </location>
</feature>
<feature type="compositionally biased region" description="Low complexity" evidence="2">
    <location>
        <begin position="104"/>
        <end position="114"/>
    </location>
</feature>
<feature type="compositionally biased region" description="Low complexity" evidence="2">
    <location>
        <begin position="1765"/>
        <end position="1782"/>
    </location>
</feature>
<feature type="region of interest" description="Disordered" evidence="2">
    <location>
        <begin position="2312"/>
        <end position="2339"/>
    </location>
</feature>
<feature type="coiled-coil region" evidence="1">
    <location>
        <begin position="777"/>
        <end position="818"/>
    </location>
</feature>
<dbReference type="PANTHER" id="PTHR45615:SF63">
    <property type="entry name" value="CHROMOSOME UNDETERMINED SCAFFOLD_10, WHOLE GENOME SHOTGUN SEQUENCE"/>
    <property type="match status" value="1"/>
</dbReference>
<evidence type="ECO:0000313" key="3">
    <source>
        <dbReference type="EMBL" id="GAX82682.1"/>
    </source>
</evidence>
<accession>A0A250XIE4</accession>
<feature type="compositionally biased region" description="Basic and acidic residues" evidence="2">
    <location>
        <begin position="2717"/>
        <end position="2728"/>
    </location>
</feature>
<feature type="coiled-coil region" evidence="1">
    <location>
        <begin position="1070"/>
        <end position="1118"/>
    </location>
</feature>
<feature type="compositionally biased region" description="Basic and acidic residues" evidence="2">
    <location>
        <begin position="92"/>
        <end position="102"/>
    </location>
</feature>
<reference evidence="3 4" key="1">
    <citation type="submission" date="2017-08" db="EMBL/GenBank/DDBJ databases">
        <title>Acidophilic green algal genome provides insights into adaptation to an acidic environment.</title>
        <authorList>
            <person name="Hirooka S."/>
            <person name="Hirose Y."/>
            <person name="Kanesaki Y."/>
            <person name="Higuchi S."/>
            <person name="Fujiwara T."/>
            <person name="Onuma R."/>
            <person name="Era A."/>
            <person name="Ohbayashi R."/>
            <person name="Uzuka A."/>
            <person name="Nozaki H."/>
            <person name="Yoshikawa H."/>
            <person name="Miyagishima S.Y."/>
        </authorList>
    </citation>
    <scope>NUCLEOTIDE SEQUENCE [LARGE SCALE GENOMIC DNA]</scope>
    <source>
        <strain evidence="3 4">NIES-2499</strain>
    </source>
</reference>
<feature type="coiled-coil region" evidence="1">
    <location>
        <begin position="1795"/>
        <end position="2023"/>
    </location>
</feature>
<feature type="coiled-coil region" evidence="1">
    <location>
        <begin position="2179"/>
        <end position="2234"/>
    </location>
</feature>
<dbReference type="OrthoDB" id="10255522at2759"/>
<feature type="compositionally biased region" description="Polar residues" evidence="2">
    <location>
        <begin position="149"/>
        <end position="180"/>
    </location>
</feature>
<feature type="region of interest" description="Disordered" evidence="2">
    <location>
        <begin position="1"/>
        <end position="50"/>
    </location>
</feature>
<feature type="compositionally biased region" description="Polar residues" evidence="2">
    <location>
        <begin position="2953"/>
        <end position="2967"/>
    </location>
</feature>
<organism evidence="3 4">
    <name type="scientific">Chlamydomonas eustigma</name>
    <dbReference type="NCBI Taxonomy" id="1157962"/>
    <lineage>
        <taxon>Eukaryota</taxon>
        <taxon>Viridiplantae</taxon>
        <taxon>Chlorophyta</taxon>
        <taxon>core chlorophytes</taxon>
        <taxon>Chlorophyceae</taxon>
        <taxon>CS clade</taxon>
        <taxon>Chlamydomonadales</taxon>
        <taxon>Chlamydomonadaceae</taxon>
        <taxon>Chlamydomonas</taxon>
    </lineage>
</organism>
<evidence type="ECO:0000256" key="1">
    <source>
        <dbReference type="SAM" id="Coils"/>
    </source>
</evidence>
<feature type="region of interest" description="Disordered" evidence="2">
    <location>
        <begin position="2802"/>
        <end position="2829"/>
    </location>
</feature>
<feature type="compositionally biased region" description="Low complexity" evidence="2">
    <location>
        <begin position="31"/>
        <end position="42"/>
    </location>
</feature>
<dbReference type="STRING" id="1157962.A0A250XIE4"/>
<feature type="coiled-coil region" evidence="1">
    <location>
        <begin position="290"/>
        <end position="331"/>
    </location>
</feature>
<proteinExistence type="predicted"/>
<feature type="compositionally biased region" description="Polar residues" evidence="2">
    <location>
        <begin position="2323"/>
        <end position="2339"/>
    </location>
</feature>
<comment type="caution">
    <text evidence="3">The sequence shown here is derived from an EMBL/GenBank/DDBJ whole genome shotgun (WGS) entry which is preliminary data.</text>
</comment>
<dbReference type="EMBL" id="BEGY01000084">
    <property type="protein sequence ID" value="GAX82682.1"/>
    <property type="molecule type" value="Genomic_DNA"/>
</dbReference>
<feature type="region of interest" description="Disordered" evidence="2">
    <location>
        <begin position="2698"/>
        <end position="2729"/>
    </location>
</feature>
<feature type="region of interest" description="Disordered" evidence="2">
    <location>
        <begin position="261"/>
        <end position="282"/>
    </location>
</feature>
<feature type="region of interest" description="Disordered" evidence="2">
    <location>
        <begin position="1160"/>
        <end position="1190"/>
    </location>
</feature>
<keyword evidence="4" id="KW-1185">Reference proteome</keyword>